<dbReference type="InterPro" id="IPR053060">
    <property type="entry name" value="Cytokinesis_Signaling_Reg"/>
</dbReference>
<dbReference type="AlphaFoldDB" id="A0A1E4U0W1"/>
<accession>A0A1E4U0W1</accession>
<dbReference type="STRING" id="669874.A0A1E4U0W1"/>
<evidence type="ECO:0008006" key="3">
    <source>
        <dbReference type="Google" id="ProtNLM"/>
    </source>
</evidence>
<sequence>MPVLAPFTAGLRPSNKPIVRGSPGVPKTFPRLEGVLEIRSRNGTVPFRIHTIILQLNTIQHVAVPSSSKLGSNDASRTYRMYENLHYSSVAGSSNMNEEILGMDLPFIISLGKDIISSSRFPRWDASNQHNLSALITYHSKTNSNNLEVVTVKFPIQIKKYDTLPLYRQFNEPITRTVDSTSTQVLCEYSIPNLSIGPKDDLIIYLKICTINPGPDSILKKAKKLKLKKITVELKEILECHEGGLHNQEATLISEIQDFEDLVIPSQGFATQLSLVCPMENNMLEMSTTPITSKLNLNEPSSNFEILPSKIINDIHSGTPISHDSQGFTSIGKLFSIYYELVIKIKMAGKNNNIVISQPITICPYDRITSVNLLKWIMKEYEMSSKQFSLDATQLTETNDNEELNRVMAQACKPPVLYRPNNHRDWTKLGFSESCMNKKKLVYNID</sequence>
<organism evidence="1 2">
    <name type="scientific">Pachysolen tannophilus NRRL Y-2460</name>
    <dbReference type="NCBI Taxonomy" id="669874"/>
    <lineage>
        <taxon>Eukaryota</taxon>
        <taxon>Fungi</taxon>
        <taxon>Dikarya</taxon>
        <taxon>Ascomycota</taxon>
        <taxon>Saccharomycotina</taxon>
        <taxon>Pichiomycetes</taxon>
        <taxon>Pachysolenaceae</taxon>
        <taxon>Pachysolen</taxon>
    </lineage>
</organism>
<dbReference type="PANTHER" id="PTHR36419">
    <property type="entry name" value="ARRESTIN FAMILY PROTEIN 1"/>
    <property type="match status" value="1"/>
</dbReference>
<protein>
    <recommendedName>
        <fullName evidence="3">Arrestin C-terminal-like domain-containing protein</fullName>
    </recommendedName>
</protein>
<evidence type="ECO:0000313" key="1">
    <source>
        <dbReference type="EMBL" id="ODV97663.1"/>
    </source>
</evidence>
<proteinExistence type="predicted"/>
<dbReference type="OrthoDB" id="4001642at2759"/>
<dbReference type="PANTHER" id="PTHR36419:SF1">
    <property type="entry name" value="RHO1 GEF LOCALIZING PROTEIN 1"/>
    <property type="match status" value="1"/>
</dbReference>
<evidence type="ECO:0000313" key="2">
    <source>
        <dbReference type="Proteomes" id="UP000094236"/>
    </source>
</evidence>
<dbReference type="EMBL" id="KV454011">
    <property type="protein sequence ID" value="ODV97663.1"/>
    <property type="molecule type" value="Genomic_DNA"/>
</dbReference>
<gene>
    <name evidence="1" type="ORF">PACTADRAFT_83106</name>
</gene>
<reference evidence="2" key="1">
    <citation type="submission" date="2016-05" db="EMBL/GenBank/DDBJ databases">
        <title>Comparative genomics of biotechnologically important yeasts.</title>
        <authorList>
            <consortium name="DOE Joint Genome Institute"/>
            <person name="Riley R."/>
            <person name="Haridas S."/>
            <person name="Wolfe K.H."/>
            <person name="Lopes M.R."/>
            <person name="Hittinger C.T."/>
            <person name="Goker M."/>
            <person name="Salamov A."/>
            <person name="Wisecaver J."/>
            <person name="Long T.M."/>
            <person name="Aerts A.L."/>
            <person name="Barry K."/>
            <person name="Choi C."/>
            <person name="Clum A."/>
            <person name="Coughlan A.Y."/>
            <person name="Deshpande S."/>
            <person name="Douglass A.P."/>
            <person name="Hanson S.J."/>
            <person name="Klenk H.-P."/>
            <person name="Labutti K."/>
            <person name="Lapidus A."/>
            <person name="Lindquist E."/>
            <person name="Lipzen A."/>
            <person name="Meier-Kolthoff J.P."/>
            <person name="Ohm R.A."/>
            <person name="Otillar R.P."/>
            <person name="Pangilinan J."/>
            <person name="Peng Y."/>
            <person name="Rokas A."/>
            <person name="Rosa C.A."/>
            <person name="Scheuner C."/>
            <person name="Sibirny A.A."/>
            <person name="Slot J.C."/>
            <person name="Stielow J.B."/>
            <person name="Sun H."/>
            <person name="Kurtzman C.P."/>
            <person name="Blackwell M."/>
            <person name="Grigoriev I.V."/>
            <person name="Jeffries T.W."/>
        </authorList>
    </citation>
    <scope>NUCLEOTIDE SEQUENCE [LARGE SCALE GENOMIC DNA]</scope>
    <source>
        <strain evidence="2">NRRL Y-2460</strain>
    </source>
</reference>
<dbReference type="Proteomes" id="UP000094236">
    <property type="component" value="Unassembled WGS sequence"/>
</dbReference>
<keyword evidence="2" id="KW-1185">Reference proteome</keyword>
<dbReference type="GO" id="GO:0000935">
    <property type="term" value="C:division septum"/>
    <property type="evidence" value="ECO:0007669"/>
    <property type="project" value="TreeGrafter"/>
</dbReference>
<name>A0A1E4U0W1_PACTA</name>
<dbReference type="GO" id="GO:0000917">
    <property type="term" value="P:division septum assembly"/>
    <property type="evidence" value="ECO:0007669"/>
    <property type="project" value="TreeGrafter"/>
</dbReference>